<dbReference type="GO" id="GO:0005975">
    <property type="term" value="P:carbohydrate metabolic process"/>
    <property type="evidence" value="ECO:0007669"/>
    <property type="project" value="InterPro"/>
</dbReference>
<gene>
    <name evidence="8" type="ORF">DI526_13875</name>
</gene>
<dbReference type="Pfam" id="PF17137">
    <property type="entry name" value="DUF5110"/>
    <property type="match status" value="1"/>
</dbReference>
<dbReference type="SUPFAM" id="SSF51011">
    <property type="entry name" value="Glycosyl hydrolase domain"/>
    <property type="match status" value="1"/>
</dbReference>
<keyword evidence="2" id="KW-0326">Glycosidase</keyword>
<dbReference type="InterPro" id="IPR051816">
    <property type="entry name" value="Glycosyl_Hydrolase_31"/>
</dbReference>
<reference evidence="8 9" key="1">
    <citation type="submission" date="2017-08" db="EMBL/GenBank/DDBJ databases">
        <title>Infants hospitalized years apart are colonized by the same room-sourced microbial strains.</title>
        <authorList>
            <person name="Brooks B."/>
            <person name="Olm M.R."/>
            <person name="Firek B.A."/>
            <person name="Baker R."/>
            <person name="Thomas B.C."/>
            <person name="Morowitz M.J."/>
            <person name="Banfield J.F."/>
        </authorList>
    </citation>
    <scope>NUCLEOTIDE SEQUENCE [LARGE SCALE GENOMIC DNA]</scope>
    <source>
        <strain evidence="8">S2_003_000_R2_4</strain>
    </source>
</reference>
<evidence type="ECO:0000259" key="4">
    <source>
        <dbReference type="Pfam" id="PF01055"/>
    </source>
</evidence>
<dbReference type="Pfam" id="PF21365">
    <property type="entry name" value="Glyco_hydro_31_3rd"/>
    <property type="match status" value="1"/>
</dbReference>
<dbReference type="Pfam" id="PF01055">
    <property type="entry name" value="Glyco_hydro_31_2nd"/>
    <property type="match status" value="1"/>
</dbReference>
<dbReference type="Gene3D" id="2.60.40.1180">
    <property type="entry name" value="Golgi alpha-mannosidase II"/>
    <property type="match status" value="2"/>
</dbReference>
<dbReference type="PANTHER" id="PTHR43863">
    <property type="entry name" value="HYDROLASE, PUTATIVE (AFU_ORTHOLOGUE AFUA_1G03140)-RELATED"/>
    <property type="match status" value="1"/>
</dbReference>
<dbReference type="InterPro" id="IPR025887">
    <property type="entry name" value="Glyco_hydro_31_N_dom"/>
</dbReference>
<dbReference type="SUPFAM" id="SSF74650">
    <property type="entry name" value="Galactose mutarotase-like"/>
    <property type="match status" value="1"/>
</dbReference>
<dbReference type="Pfam" id="PF13802">
    <property type="entry name" value="Gal_mutarotas_2"/>
    <property type="match status" value="1"/>
</dbReference>
<dbReference type="InterPro" id="IPR011013">
    <property type="entry name" value="Gal_mutarotase_sf_dom"/>
</dbReference>
<evidence type="ECO:0000259" key="7">
    <source>
        <dbReference type="Pfam" id="PF21365"/>
    </source>
</evidence>
<feature type="domain" description="Glycosyl hydrolase family 31 C-terminal" evidence="7">
    <location>
        <begin position="612"/>
        <end position="699"/>
    </location>
</feature>
<dbReference type="EMBL" id="QFQZ01000044">
    <property type="protein sequence ID" value="PZR33278.1"/>
    <property type="molecule type" value="Genomic_DNA"/>
</dbReference>
<dbReference type="Gene3D" id="2.60.40.1760">
    <property type="entry name" value="glycosyl hydrolase (family 31)"/>
    <property type="match status" value="1"/>
</dbReference>
<keyword evidence="3" id="KW-0732">Signal</keyword>
<dbReference type="InterPro" id="IPR017853">
    <property type="entry name" value="GH"/>
</dbReference>
<proteinExistence type="inferred from homology"/>
<dbReference type="Gene3D" id="3.20.20.80">
    <property type="entry name" value="Glycosidases"/>
    <property type="match status" value="1"/>
</dbReference>
<dbReference type="InterPro" id="IPR013780">
    <property type="entry name" value="Glyco_hydro_b"/>
</dbReference>
<feature type="domain" description="Glycoside hydrolase family 31 TIM barrel" evidence="4">
    <location>
        <begin position="263"/>
        <end position="604"/>
    </location>
</feature>
<dbReference type="GO" id="GO:0030246">
    <property type="term" value="F:carbohydrate binding"/>
    <property type="evidence" value="ECO:0007669"/>
    <property type="project" value="InterPro"/>
</dbReference>
<comment type="similarity">
    <text evidence="1 2">Belongs to the glycosyl hydrolase 31 family.</text>
</comment>
<accession>A0A2W5WHR5</accession>
<evidence type="ECO:0000256" key="2">
    <source>
        <dbReference type="RuleBase" id="RU361185"/>
    </source>
</evidence>
<dbReference type="CDD" id="cd06591">
    <property type="entry name" value="GH31_xylosidase_XylS"/>
    <property type="match status" value="1"/>
</dbReference>
<evidence type="ECO:0000313" key="8">
    <source>
        <dbReference type="EMBL" id="PZR33278.1"/>
    </source>
</evidence>
<dbReference type="InterPro" id="IPR033403">
    <property type="entry name" value="DUF5110"/>
</dbReference>
<keyword evidence="2" id="KW-0378">Hydrolase</keyword>
<evidence type="ECO:0000313" key="9">
    <source>
        <dbReference type="Proteomes" id="UP000249393"/>
    </source>
</evidence>
<dbReference type="AlphaFoldDB" id="A0A2W5WHR5"/>
<evidence type="ECO:0000256" key="3">
    <source>
        <dbReference type="SAM" id="SignalP"/>
    </source>
</evidence>
<name>A0A2W5WHR5_9CAUL</name>
<evidence type="ECO:0000256" key="1">
    <source>
        <dbReference type="ARBA" id="ARBA00007806"/>
    </source>
</evidence>
<dbReference type="SUPFAM" id="SSF51445">
    <property type="entry name" value="(Trans)glycosidases"/>
    <property type="match status" value="1"/>
</dbReference>
<dbReference type="RefSeq" id="WP_304279044.1">
    <property type="nucleotide sequence ID" value="NZ_QFQZ01000044.1"/>
</dbReference>
<dbReference type="InterPro" id="IPR048395">
    <property type="entry name" value="Glyco_hydro_31_C"/>
</dbReference>
<feature type="domain" description="DUF5110" evidence="6">
    <location>
        <begin position="717"/>
        <end position="761"/>
    </location>
</feature>
<feature type="chain" id="PRO_5015918865" evidence="3">
    <location>
        <begin position="26"/>
        <end position="779"/>
    </location>
</feature>
<dbReference type="InterPro" id="IPR000322">
    <property type="entry name" value="Glyco_hydro_31_TIM"/>
</dbReference>
<comment type="caution">
    <text evidence="8">The sequence shown here is derived from an EMBL/GenBank/DDBJ whole genome shotgun (WGS) entry which is preliminary data.</text>
</comment>
<dbReference type="GO" id="GO:0004553">
    <property type="term" value="F:hydrolase activity, hydrolyzing O-glycosyl compounds"/>
    <property type="evidence" value="ECO:0007669"/>
    <property type="project" value="InterPro"/>
</dbReference>
<protein>
    <submittedName>
        <fullName evidence="8">Alpha-glucosidase</fullName>
    </submittedName>
</protein>
<organism evidence="8 9">
    <name type="scientific">Caulobacter segnis</name>
    <dbReference type="NCBI Taxonomy" id="88688"/>
    <lineage>
        <taxon>Bacteria</taxon>
        <taxon>Pseudomonadati</taxon>
        <taxon>Pseudomonadota</taxon>
        <taxon>Alphaproteobacteria</taxon>
        <taxon>Caulobacterales</taxon>
        <taxon>Caulobacteraceae</taxon>
        <taxon>Caulobacter</taxon>
    </lineage>
</organism>
<dbReference type="Proteomes" id="UP000249393">
    <property type="component" value="Unassembled WGS sequence"/>
</dbReference>
<dbReference type="CDD" id="cd14752">
    <property type="entry name" value="GH31_N"/>
    <property type="match status" value="1"/>
</dbReference>
<feature type="signal peptide" evidence="3">
    <location>
        <begin position="1"/>
        <end position="25"/>
    </location>
</feature>
<feature type="domain" description="Glycoside hydrolase family 31 N-terminal" evidence="5">
    <location>
        <begin position="42"/>
        <end position="221"/>
    </location>
</feature>
<sequence length="779" mass="86190">MRMHGVHPGSILATAVLSAAGLAGAAAAEPIATLDRNGSYVAVETYAPNIVRVTISQERDLAAGAPGYGFVAKSDAQGWKHDKKAGADLFSSTALSLEVVAKPWPGAPTQMERYFVPALPPVSVKIRKPDGSDLVAMNGWEMSPHVVNGERTYQAGASFSVSADEHFYGLGQNQEGALDLRGRMIDCRHNYDAPHGETVCVPFLVSSKGYGILWDNASPTKVYPGVNGRTLWQSQVGERVSFFVITGSYDEIYAGYAKLTGKTPLPPKAAFGYIQSKARYDSQDKFLSVAKGYKDRGYPLDIMVLDWFYWTRMGQMDIDPAQFPDPAAMNKQLHDDGVHTIISVWPRYEKEGRYFNLLADKGWLLKDKDGKPVDGLDFRSDRTGGLLDSTNPQAREWFWGKIRDNIASQGFDWFWLDETEPDLVPDGYFYSIGSGDRYHNLFPLVHTQGVAEGSRRDRPDKRNLILARAAFTGAQRNGALFWSSDIQPTWEALKRQVPTGLNFTASGFAYWGNDIGGWQYLPQTTTATKPPLLDPSDARDVVGQNNDYPELFTRWFQYGTFTPTLRVHGSRKETELWSFGKQAETVLAKYLKLRYALMPYLYSMGYQTYQTGSPFMRGLFMDFPNDPKVANLGDQYMFGPAFLVAPVTDQGVTERDVYLPVGADWYDFWTGKKFTGGQTVKVAAPIDQIPVFVRAGSIVPMGAPIQNTSQPQAISAVKVWPGRDATFTLYDDDGVTNAYEKGVGKVVTLRWDDKAGKLTATGDKALSAQALAAVQVQGR</sequence>
<dbReference type="PANTHER" id="PTHR43863:SF2">
    <property type="entry name" value="MALTASE-GLUCOAMYLASE"/>
    <property type="match status" value="1"/>
</dbReference>
<evidence type="ECO:0000259" key="6">
    <source>
        <dbReference type="Pfam" id="PF17137"/>
    </source>
</evidence>
<evidence type="ECO:0000259" key="5">
    <source>
        <dbReference type="Pfam" id="PF13802"/>
    </source>
</evidence>